<organism evidence="4 5">
    <name type="scientific">Euphydryas editha</name>
    <name type="common">Edith's checkerspot</name>
    <dbReference type="NCBI Taxonomy" id="104508"/>
    <lineage>
        <taxon>Eukaryota</taxon>
        <taxon>Metazoa</taxon>
        <taxon>Ecdysozoa</taxon>
        <taxon>Arthropoda</taxon>
        <taxon>Hexapoda</taxon>
        <taxon>Insecta</taxon>
        <taxon>Pterygota</taxon>
        <taxon>Neoptera</taxon>
        <taxon>Endopterygota</taxon>
        <taxon>Lepidoptera</taxon>
        <taxon>Glossata</taxon>
        <taxon>Ditrysia</taxon>
        <taxon>Papilionoidea</taxon>
        <taxon>Nymphalidae</taxon>
        <taxon>Nymphalinae</taxon>
        <taxon>Euphydryas</taxon>
    </lineage>
</organism>
<name>A0AAU9ULD6_EUPED</name>
<evidence type="ECO:0000313" key="4">
    <source>
        <dbReference type="EMBL" id="CAH2099958.1"/>
    </source>
</evidence>
<keyword evidence="1" id="KW-0863">Zinc-finger</keyword>
<accession>A0AAU9ULD6</accession>
<dbReference type="PROSITE" id="PS50158">
    <property type="entry name" value="ZF_CCHC"/>
    <property type="match status" value="2"/>
</dbReference>
<dbReference type="InterPro" id="IPR001878">
    <property type="entry name" value="Znf_CCHC"/>
</dbReference>
<gene>
    <name evidence="4" type="ORF">EEDITHA_LOCUS14876</name>
</gene>
<dbReference type="Pfam" id="PF00098">
    <property type="entry name" value="zf-CCHC"/>
    <property type="match status" value="2"/>
</dbReference>
<comment type="caution">
    <text evidence="4">The sequence shown here is derived from an EMBL/GenBank/DDBJ whole genome shotgun (WGS) entry which is preliminary data.</text>
</comment>
<dbReference type="InterPro" id="IPR036875">
    <property type="entry name" value="Znf_CCHC_sf"/>
</dbReference>
<evidence type="ECO:0000256" key="1">
    <source>
        <dbReference type="PROSITE-ProRule" id="PRU00047"/>
    </source>
</evidence>
<dbReference type="Proteomes" id="UP001153954">
    <property type="component" value="Unassembled WGS sequence"/>
</dbReference>
<feature type="domain" description="CCHC-type" evidence="3">
    <location>
        <begin position="313"/>
        <end position="328"/>
    </location>
</feature>
<reference evidence="4" key="1">
    <citation type="submission" date="2022-03" db="EMBL/GenBank/DDBJ databases">
        <authorList>
            <person name="Tunstrom K."/>
        </authorList>
    </citation>
    <scope>NUCLEOTIDE SEQUENCE</scope>
</reference>
<proteinExistence type="predicted"/>
<dbReference type="GO" id="GO:0008270">
    <property type="term" value="F:zinc ion binding"/>
    <property type="evidence" value="ECO:0007669"/>
    <property type="project" value="UniProtKB-KW"/>
</dbReference>
<dbReference type="Gene3D" id="4.10.60.10">
    <property type="entry name" value="Zinc finger, CCHC-type"/>
    <property type="match status" value="1"/>
</dbReference>
<keyword evidence="1" id="KW-0479">Metal-binding</keyword>
<dbReference type="GO" id="GO:0003676">
    <property type="term" value="F:nucleic acid binding"/>
    <property type="evidence" value="ECO:0007669"/>
    <property type="project" value="InterPro"/>
</dbReference>
<feature type="compositionally biased region" description="Polar residues" evidence="2">
    <location>
        <begin position="27"/>
        <end position="39"/>
    </location>
</feature>
<feature type="domain" description="CCHC-type" evidence="3">
    <location>
        <begin position="261"/>
        <end position="275"/>
    </location>
</feature>
<protein>
    <recommendedName>
        <fullName evidence="3">CCHC-type domain-containing protein</fullName>
    </recommendedName>
</protein>
<evidence type="ECO:0000313" key="5">
    <source>
        <dbReference type="Proteomes" id="UP001153954"/>
    </source>
</evidence>
<evidence type="ECO:0000256" key="2">
    <source>
        <dbReference type="SAM" id="MobiDB-lite"/>
    </source>
</evidence>
<dbReference type="SUPFAM" id="SSF57756">
    <property type="entry name" value="Retrovirus zinc finger-like domains"/>
    <property type="match status" value="2"/>
</dbReference>
<dbReference type="SMART" id="SM00343">
    <property type="entry name" value="ZnF_C2HC"/>
    <property type="match status" value="2"/>
</dbReference>
<keyword evidence="1" id="KW-0862">Zinc</keyword>
<sequence>MLNNDNENNQDHSEDPLGAPSSEVGYTGTSQEHAGQSFNDITDNNRWKILFEAQQRQMFELIRALKQPSNTDLKVTFPEYNPDAQDNDARAWCNTVDLCMQENPLSGGSLIIAMSKALKGSAASWLAQNSFAGITWSQLKDLFLARFDYVETPAATLYRLLNGTPKEGECMSSYATRFLSTLMSQWRSLSVEQIAIAVTIAHASRIDTRLQRLAFTTEINTRVKLQQELMALTYRKRGPQTSDKGGLPCDAKKPRLDQAKRCYNCGKIGHTSHECFSKVNRDANTVARFEISGKKMIQPSRDEGAPRKSPPTCYFCNEKGHIATHCPKKEVTTNERRIERRVDVCAIKPATDYLTTETGEKFSFCFDSGSECSLLKENIANKFPGKRQNTVVTLIANKYSDVRIEGFYASLLGVQVLSH</sequence>
<dbReference type="EMBL" id="CAKOGL010000022">
    <property type="protein sequence ID" value="CAH2099958.1"/>
    <property type="molecule type" value="Genomic_DNA"/>
</dbReference>
<dbReference type="AlphaFoldDB" id="A0AAU9ULD6"/>
<feature type="region of interest" description="Disordered" evidence="2">
    <location>
        <begin position="1"/>
        <end position="39"/>
    </location>
</feature>
<keyword evidence="5" id="KW-1185">Reference proteome</keyword>
<evidence type="ECO:0000259" key="3">
    <source>
        <dbReference type="PROSITE" id="PS50158"/>
    </source>
</evidence>